<protein>
    <submittedName>
        <fullName evidence="2">MFS transporter</fullName>
    </submittedName>
</protein>
<dbReference type="InterPro" id="IPR036259">
    <property type="entry name" value="MFS_trans_sf"/>
</dbReference>
<feature type="transmembrane region" description="Helical" evidence="1">
    <location>
        <begin position="322"/>
        <end position="339"/>
    </location>
</feature>
<feature type="transmembrane region" description="Helical" evidence="1">
    <location>
        <begin position="294"/>
        <end position="315"/>
    </location>
</feature>
<dbReference type="RefSeq" id="WP_186865267.1">
    <property type="nucleotide sequence ID" value="NZ_JACOPE010000001.1"/>
</dbReference>
<comment type="caution">
    <text evidence="2">The sequence shown here is derived from an EMBL/GenBank/DDBJ whole genome shotgun (WGS) entry which is preliminary data.</text>
</comment>
<feature type="transmembrane region" description="Helical" evidence="1">
    <location>
        <begin position="156"/>
        <end position="178"/>
    </location>
</feature>
<keyword evidence="1" id="KW-1133">Transmembrane helix</keyword>
<feature type="transmembrane region" description="Helical" evidence="1">
    <location>
        <begin position="257"/>
        <end position="282"/>
    </location>
</feature>
<keyword evidence="1" id="KW-0472">Membrane</keyword>
<name>A0ABR7G9R0_9FIRM</name>
<accession>A0ABR7G9R0</accession>
<feature type="transmembrane region" description="Helical" evidence="1">
    <location>
        <begin position="432"/>
        <end position="452"/>
    </location>
</feature>
<evidence type="ECO:0000256" key="1">
    <source>
        <dbReference type="SAM" id="Phobius"/>
    </source>
</evidence>
<dbReference type="EMBL" id="JACOPE010000001">
    <property type="protein sequence ID" value="MBC5684176.1"/>
    <property type="molecule type" value="Genomic_DNA"/>
</dbReference>
<proteinExistence type="predicted"/>
<keyword evidence="3" id="KW-1185">Reference proteome</keyword>
<feature type="transmembrane region" description="Helical" evidence="1">
    <location>
        <begin position="198"/>
        <end position="219"/>
    </location>
</feature>
<gene>
    <name evidence="2" type="ORF">H8S40_11505</name>
</gene>
<keyword evidence="1" id="KW-0812">Transmembrane</keyword>
<dbReference type="Gene3D" id="1.20.1250.20">
    <property type="entry name" value="MFS general substrate transporter like domains"/>
    <property type="match status" value="1"/>
</dbReference>
<feature type="transmembrane region" description="Helical" evidence="1">
    <location>
        <begin position="91"/>
        <end position="109"/>
    </location>
</feature>
<reference evidence="2 3" key="1">
    <citation type="submission" date="2020-08" db="EMBL/GenBank/DDBJ databases">
        <title>Genome public.</title>
        <authorList>
            <person name="Liu C."/>
            <person name="Sun Q."/>
        </authorList>
    </citation>
    <scope>NUCLEOTIDE SEQUENCE [LARGE SCALE GENOMIC DNA]</scope>
    <source>
        <strain evidence="2 3">NSJ-13</strain>
    </source>
</reference>
<dbReference type="InterPro" id="IPR039672">
    <property type="entry name" value="MFS_2"/>
</dbReference>
<feature type="transmembrane region" description="Helical" evidence="1">
    <location>
        <begin position="401"/>
        <end position="420"/>
    </location>
</feature>
<dbReference type="PANTHER" id="PTHR11328">
    <property type="entry name" value="MAJOR FACILITATOR SUPERFAMILY DOMAIN-CONTAINING PROTEIN"/>
    <property type="match status" value="1"/>
</dbReference>
<dbReference type="Pfam" id="PF13347">
    <property type="entry name" value="MFS_2"/>
    <property type="match status" value="1"/>
</dbReference>
<dbReference type="PANTHER" id="PTHR11328:SF24">
    <property type="entry name" value="MAJOR FACILITATOR SUPERFAMILY (MFS) PROFILE DOMAIN-CONTAINING PROTEIN"/>
    <property type="match status" value="1"/>
</dbReference>
<feature type="transmembrane region" description="Helical" evidence="1">
    <location>
        <begin position="345"/>
        <end position="368"/>
    </location>
</feature>
<evidence type="ECO:0000313" key="2">
    <source>
        <dbReference type="EMBL" id="MBC5684176.1"/>
    </source>
</evidence>
<organism evidence="2 3">
    <name type="scientific">Ruminococcus hominis</name>
    <dbReference type="NCBI Taxonomy" id="2763065"/>
    <lineage>
        <taxon>Bacteria</taxon>
        <taxon>Bacillati</taxon>
        <taxon>Bacillota</taxon>
        <taxon>Clostridia</taxon>
        <taxon>Eubacteriales</taxon>
        <taxon>Oscillospiraceae</taxon>
        <taxon>Ruminococcus</taxon>
    </lineage>
</organism>
<sequence>MSKKSKDMSQNAKVGFGEHLAYGIGGGFATNAVNLFIGAFLIVYLTEIMKINPGVAAGIVGVSKFLDGISDLIAGRIIDKTHSKFGKARVWLLRMIPCTVISLLLLYLMPSSLTGTAQIVYVFVMYNLVSTGCYTFSYVAFMALNGLMTTNQKSRGLNGGINMVGNVIASLLGNATIITALKLLSSDPSFSPYGDRTGWIKLLVIWMIVGMLAQVLIVFGTRERVIENAGKDDGKESKKAEVSVFTTLKALFKNKYWIYNIIIAVVIQFLMGATGSTTSYYMTYVVGDAEFYQVFSTANSLAMLGFMLVGFPIMAKLGKRNAVLGGLIIRGIGTLLPLFSSAKPILLVAGVIGGAGYGIAGCAFASIIQDTLTYGEWKNGYSMIGMGNAANSFAGKIGNSLGTIVLGLVMNASGYVAGAAQQTASALMGFKVMFIFLPAAMIVLAIVAAALYDLDKIYPQIAADLAEGKYAPGVTAYGEKKES</sequence>
<dbReference type="Proteomes" id="UP000631576">
    <property type="component" value="Unassembled WGS sequence"/>
</dbReference>
<feature type="transmembrane region" description="Helical" evidence="1">
    <location>
        <begin position="121"/>
        <end position="144"/>
    </location>
</feature>
<dbReference type="SUPFAM" id="SSF103473">
    <property type="entry name" value="MFS general substrate transporter"/>
    <property type="match status" value="1"/>
</dbReference>
<feature type="transmembrane region" description="Helical" evidence="1">
    <location>
        <begin position="20"/>
        <end position="45"/>
    </location>
</feature>
<evidence type="ECO:0000313" key="3">
    <source>
        <dbReference type="Proteomes" id="UP000631576"/>
    </source>
</evidence>